<comment type="catalytic activity">
    <reaction evidence="8">
        <text>[GlcNAc-(1-&gt;4)-Mur2Ac(oyl-L-Ala-gamma-D-Glu-L-Lys-D-Ala-D-Ala)](n)-di-trans,octa-cis-undecaprenyl diphosphate + beta-D-GlcNAc-(1-&gt;4)-Mur2Ac(oyl-L-Ala-gamma-D-Glu-L-Lys-D-Ala-D-Ala)-di-trans,octa-cis-undecaprenyl diphosphate = [GlcNAc-(1-&gt;4)-Mur2Ac(oyl-L-Ala-gamma-D-Glu-L-Lys-D-Ala-D-Ala)](n+1)-di-trans,octa-cis-undecaprenyl diphosphate + di-trans,octa-cis-undecaprenyl diphosphate + H(+)</text>
        <dbReference type="Rhea" id="RHEA:23708"/>
        <dbReference type="Rhea" id="RHEA-COMP:9602"/>
        <dbReference type="Rhea" id="RHEA-COMP:9603"/>
        <dbReference type="ChEBI" id="CHEBI:15378"/>
        <dbReference type="ChEBI" id="CHEBI:58405"/>
        <dbReference type="ChEBI" id="CHEBI:60033"/>
        <dbReference type="ChEBI" id="CHEBI:78435"/>
        <dbReference type="EC" id="2.4.99.28"/>
    </reaction>
</comment>
<dbReference type="GO" id="GO:0008955">
    <property type="term" value="F:peptidoglycan glycosyltransferase activity"/>
    <property type="evidence" value="ECO:0007669"/>
    <property type="project" value="UniProtKB-EC"/>
</dbReference>
<comment type="catalytic activity">
    <reaction evidence="7">
        <text>Preferential cleavage: (Ac)2-L-Lys-D-Ala-|-D-Ala. Also transpeptidation of peptidyl-alanyl moieties that are N-acyl substituents of D-alanine.</text>
        <dbReference type="EC" id="3.4.16.4"/>
    </reaction>
</comment>
<keyword evidence="2" id="KW-0645">Protease</keyword>
<dbReference type="eggNOG" id="COG0744">
    <property type="taxonomic scope" value="Bacteria"/>
</dbReference>
<dbReference type="SUPFAM" id="SSF56601">
    <property type="entry name" value="beta-lactamase/transpeptidase-like"/>
    <property type="match status" value="1"/>
</dbReference>
<dbReference type="InterPro" id="IPR001460">
    <property type="entry name" value="PCN-bd_Tpept"/>
</dbReference>
<keyword evidence="1" id="KW-0121">Carboxypeptidase</keyword>
<evidence type="ECO:0000256" key="2">
    <source>
        <dbReference type="ARBA" id="ARBA00022670"/>
    </source>
</evidence>
<dbReference type="AlphaFoldDB" id="A0A0M2PXS6"/>
<dbReference type="STRING" id="317619.GCA_000332315_02297"/>
<evidence type="ECO:0000256" key="4">
    <source>
        <dbReference type="ARBA" id="ARBA00022679"/>
    </source>
</evidence>
<protein>
    <submittedName>
        <fullName evidence="10">Penicillin-binding protein</fullName>
    </submittedName>
</protein>
<evidence type="ECO:0000259" key="9">
    <source>
        <dbReference type="PROSITE" id="PS50006"/>
    </source>
</evidence>
<dbReference type="EMBL" id="AJTX02000006">
    <property type="protein sequence ID" value="KKI99186.1"/>
    <property type="molecule type" value="Genomic_DNA"/>
</dbReference>
<feature type="domain" description="FHA" evidence="9">
    <location>
        <begin position="64"/>
        <end position="122"/>
    </location>
</feature>
<dbReference type="CDD" id="cd00060">
    <property type="entry name" value="FHA"/>
    <property type="match status" value="1"/>
</dbReference>
<dbReference type="GO" id="GO:0009002">
    <property type="term" value="F:serine-type D-Ala-D-Ala carboxypeptidase activity"/>
    <property type="evidence" value="ECO:0007669"/>
    <property type="project" value="UniProtKB-EC"/>
</dbReference>
<dbReference type="GO" id="GO:0008658">
    <property type="term" value="F:penicillin binding"/>
    <property type="evidence" value="ECO:0007669"/>
    <property type="project" value="InterPro"/>
</dbReference>
<reference evidence="10" key="1">
    <citation type="submission" date="2012-04" db="EMBL/GenBank/DDBJ databases">
        <authorList>
            <person name="Borisov I.G."/>
            <person name="Ivanikova N.V."/>
            <person name="Pinevich A.V."/>
        </authorList>
    </citation>
    <scope>NUCLEOTIDE SEQUENCE</scope>
    <source>
        <strain evidence="10">CALU 1027</strain>
    </source>
</reference>
<dbReference type="Gene3D" id="3.40.710.10">
    <property type="entry name" value="DD-peptidase/beta-lactamase superfamily"/>
    <property type="match status" value="1"/>
</dbReference>
<proteinExistence type="predicted"/>
<evidence type="ECO:0000256" key="1">
    <source>
        <dbReference type="ARBA" id="ARBA00022645"/>
    </source>
</evidence>
<dbReference type="InterPro" id="IPR012338">
    <property type="entry name" value="Beta-lactam/transpept-like"/>
</dbReference>
<dbReference type="SUPFAM" id="SSF53955">
    <property type="entry name" value="Lysozyme-like"/>
    <property type="match status" value="1"/>
</dbReference>
<evidence type="ECO:0000313" key="10">
    <source>
        <dbReference type="EMBL" id="KKI99186.1"/>
    </source>
</evidence>
<name>A0A0M2PXS6_PROHO</name>
<dbReference type="PANTHER" id="PTHR32282:SF31">
    <property type="entry name" value="PEPTIDOGLYCAN GLYCOSYLTRANSFERASE"/>
    <property type="match status" value="1"/>
</dbReference>
<dbReference type="RefSeq" id="WP_017712691.1">
    <property type="nucleotide sequence ID" value="NZ_KB235937.1"/>
</dbReference>
<keyword evidence="6" id="KW-0511">Multifunctional enzyme</keyword>
<evidence type="ECO:0000256" key="6">
    <source>
        <dbReference type="ARBA" id="ARBA00023268"/>
    </source>
</evidence>
<accession>A0A0M2PXS6</accession>
<comment type="caution">
    <text evidence="10">The sequence shown here is derived from an EMBL/GenBank/DDBJ whole genome shotgun (WGS) entry which is preliminary data.</text>
</comment>
<dbReference type="GO" id="GO:0009252">
    <property type="term" value="P:peptidoglycan biosynthetic process"/>
    <property type="evidence" value="ECO:0007669"/>
    <property type="project" value="TreeGrafter"/>
</dbReference>
<dbReference type="GO" id="GO:0006508">
    <property type="term" value="P:proteolysis"/>
    <property type="evidence" value="ECO:0007669"/>
    <property type="project" value="UniProtKB-KW"/>
</dbReference>
<dbReference type="InterPro" id="IPR008984">
    <property type="entry name" value="SMAD_FHA_dom_sf"/>
</dbReference>
<dbReference type="InterPro" id="IPR050396">
    <property type="entry name" value="Glycosyltr_51/Transpeptidase"/>
</dbReference>
<dbReference type="SMART" id="SM00240">
    <property type="entry name" value="FHA"/>
    <property type="match status" value="1"/>
</dbReference>
<gene>
    <name evidence="10" type="ORF">PROH_15640</name>
</gene>
<evidence type="ECO:0000256" key="8">
    <source>
        <dbReference type="ARBA" id="ARBA00049902"/>
    </source>
</evidence>
<organism evidence="10 11">
    <name type="scientific">Prochlorothrix hollandica PCC 9006 = CALU 1027</name>
    <dbReference type="NCBI Taxonomy" id="317619"/>
    <lineage>
        <taxon>Bacteria</taxon>
        <taxon>Bacillati</taxon>
        <taxon>Cyanobacteriota</taxon>
        <taxon>Cyanophyceae</taxon>
        <taxon>Prochlorotrichales</taxon>
        <taxon>Prochlorotrichaceae</taxon>
        <taxon>Prochlorothrix</taxon>
    </lineage>
</organism>
<dbReference type="OrthoDB" id="9766909at2"/>
<keyword evidence="3" id="KW-0328">Glycosyltransferase</keyword>
<dbReference type="InterPro" id="IPR000253">
    <property type="entry name" value="FHA_dom"/>
</dbReference>
<dbReference type="Proteomes" id="UP000034681">
    <property type="component" value="Unassembled WGS sequence"/>
</dbReference>
<evidence type="ECO:0000256" key="3">
    <source>
        <dbReference type="ARBA" id="ARBA00022676"/>
    </source>
</evidence>
<dbReference type="Pfam" id="PF00905">
    <property type="entry name" value="Transpeptidase"/>
    <property type="match status" value="1"/>
</dbReference>
<dbReference type="Pfam" id="PF00498">
    <property type="entry name" value="FHA"/>
    <property type="match status" value="1"/>
</dbReference>
<dbReference type="Gene3D" id="1.10.3810.10">
    <property type="entry name" value="Biosynthetic peptidoglycan transglycosylase-like"/>
    <property type="match status" value="1"/>
</dbReference>
<evidence type="ECO:0000256" key="7">
    <source>
        <dbReference type="ARBA" id="ARBA00034000"/>
    </source>
</evidence>
<keyword evidence="5" id="KW-0378">Hydrolase</keyword>
<evidence type="ECO:0000256" key="5">
    <source>
        <dbReference type="ARBA" id="ARBA00022801"/>
    </source>
</evidence>
<dbReference type="InterPro" id="IPR036950">
    <property type="entry name" value="PBP_transglycosylase"/>
</dbReference>
<dbReference type="InterPro" id="IPR001264">
    <property type="entry name" value="Glyco_trans_51"/>
</dbReference>
<dbReference type="PROSITE" id="PS50006">
    <property type="entry name" value="FHA_DOMAIN"/>
    <property type="match status" value="1"/>
</dbReference>
<keyword evidence="4" id="KW-0808">Transferase</keyword>
<sequence length="755" mass="81987">MTSSPPPPKTGFGRVMTQLAQQVQTRMGGTRLQLKADAKVPLLEIRNPEDPTAKSPRKLVGDRYTLGRSSSSEIQINNELVSSHHLSLRRDRPQGPPWLGRSPFFIKDEKSTNGLYWGKRRVKVLELRHGDRVTLGPPELLKVVELRYVDPPSRWFQGLKYGIYGLGGVVALGAALLVWEWQKVPVQMLGNVEGPIAAYAGNGSPLQTLRSESHQELPSLKDFPPYLPQAVVASEDTRFYWHFGFDPLRILGAIVINIQSGGLMEGASTVTQQIARSLFPEYVGQDDSLGRKIREIIVAIKLETWYSKDELLLTYLNRVYLGVGYGFEDASQQYFRKSVREISLSEAATLVGILPAPNGFSPCEDLETARGLRNRVIERMVELNMVTEAEAQTALRSAITFDAAVCDTSSNLVSPYFYGRIIGELDQLFGTKVTDEGNFMVETSLDRTLQNLAETTLRDTIRNQGDQYGFDQGAIVTLNANTGSVLALVGGFDYQQSQFNRATQALRQPGSTFKVFSYAAALESGVSPYTGYSCAPLDWEGQSYGGCERSGGTIDMYTAVAQSENAVALRVAQGVGLGAVVQLARTMGITSPLAETPGLVLGQSEVTLLELTGAYGVLANGGTFHAPHAINRVYDSNQCQTPGDRQTCRVSYDASQLPGNKKQVIQASTAATMTQLLQGVVSGGTAQGVGISGAAGKTGTTNDAVDLWFVGYLPRNGWVTGVWLGNDDNSPTAGGSWLAAQVWGDYMRQALEPAP</sequence>
<dbReference type="Pfam" id="PF00912">
    <property type="entry name" value="Transgly"/>
    <property type="match status" value="1"/>
</dbReference>
<dbReference type="SUPFAM" id="SSF49879">
    <property type="entry name" value="SMAD/FHA domain"/>
    <property type="match status" value="1"/>
</dbReference>
<evidence type="ECO:0000313" key="11">
    <source>
        <dbReference type="Proteomes" id="UP000034681"/>
    </source>
</evidence>
<dbReference type="InterPro" id="IPR023346">
    <property type="entry name" value="Lysozyme-like_dom_sf"/>
</dbReference>
<dbReference type="PANTHER" id="PTHR32282">
    <property type="entry name" value="BINDING PROTEIN TRANSPEPTIDASE, PUTATIVE-RELATED"/>
    <property type="match status" value="1"/>
</dbReference>
<dbReference type="Gene3D" id="2.60.200.20">
    <property type="match status" value="1"/>
</dbReference>
<keyword evidence="11" id="KW-1185">Reference proteome</keyword>
<dbReference type="GO" id="GO:0030288">
    <property type="term" value="C:outer membrane-bounded periplasmic space"/>
    <property type="evidence" value="ECO:0007669"/>
    <property type="project" value="TreeGrafter"/>
</dbReference>